<organism evidence="2">
    <name type="scientific">Cyprideis torosa</name>
    <dbReference type="NCBI Taxonomy" id="163714"/>
    <lineage>
        <taxon>Eukaryota</taxon>
        <taxon>Metazoa</taxon>
        <taxon>Ecdysozoa</taxon>
        <taxon>Arthropoda</taxon>
        <taxon>Crustacea</taxon>
        <taxon>Oligostraca</taxon>
        <taxon>Ostracoda</taxon>
        <taxon>Podocopa</taxon>
        <taxon>Podocopida</taxon>
        <taxon>Cytherocopina</taxon>
        <taxon>Cytheroidea</taxon>
        <taxon>Cytherideidae</taxon>
        <taxon>Cyprideis</taxon>
    </lineage>
</organism>
<sequence>MLPSLNEIETSIVFNLEREKQKAQALERKEKEKKRTQKGERRARSSVLAVTMPVYVRDIRVCEDAVTMEYDETDMVK</sequence>
<gene>
    <name evidence="2" type="ORF">CTOB1V02_LOCUS14629</name>
</gene>
<protein>
    <submittedName>
        <fullName evidence="2">Uncharacterized protein</fullName>
    </submittedName>
</protein>
<name>A0A7R8WYQ4_9CRUS</name>
<feature type="non-terminal residue" evidence="2">
    <location>
        <position position="1"/>
    </location>
</feature>
<accession>A0A7R8WYQ4</accession>
<evidence type="ECO:0000256" key="1">
    <source>
        <dbReference type="SAM" id="MobiDB-lite"/>
    </source>
</evidence>
<feature type="region of interest" description="Disordered" evidence="1">
    <location>
        <begin position="24"/>
        <end position="44"/>
    </location>
</feature>
<evidence type="ECO:0000313" key="2">
    <source>
        <dbReference type="EMBL" id="CAD7236814.1"/>
    </source>
</evidence>
<reference evidence="2" key="1">
    <citation type="submission" date="2020-11" db="EMBL/GenBank/DDBJ databases">
        <authorList>
            <person name="Tran Van P."/>
        </authorList>
    </citation>
    <scope>NUCLEOTIDE SEQUENCE</scope>
</reference>
<dbReference type="AlphaFoldDB" id="A0A7R8WYQ4"/>
<proteinExistence type="predicted"/>
<dbReference type="EMBL" id="OB682091">
    <property type="protein sequence ID" value="CAD7236814.1"/>
    <property type="molecule type" value="Genomic_DNA"/>
</dbReference>